<feature type="domain" description="Caspase family p20" evidence="10">
    <location>
        <begin position="249"/>
        <end position="379"/>
    </location>
</feature>
<evidence type="ECO:0000313" key="14">
    <source>
        <dbReference type="Proteomes" id="UP000009046"/>
    </source>
</evidence>
<proteinExistence type="inferred from homology"/>
<evidence type="ECO:0000259" key="11">
    <source>
        <dbReference type="PROSITE" id="PS50209"/>
    </source>
</evidence>
<dbReference type="InterPro" id="IPR011029">
    <property type="entry name" value="DEATH-like_dom_sf"/>
</dbReference>
<dbReference type="STRING" id="121224.E0VT85"/>
<dbReference type="EC" id="3.4.22.36" evidence="12"/>
<dbReference type="InterPro" id="IPR001315">
    <property type="entry name" value="CARD"/>
</dbReference>
<evidence type="ECO:0000256" key="5">
    <source>
        <dbReference type="ARBA" id="ARBA00022807"/>
    </source>
</evidence>
<dbReference type="GO" id="GO:0006508">
    <property type="term" value="P:proteolysis"/>
    <property type="evidence" value="ECO:0007669"/>
    <property type="project" value="UniProtKB-KW"/>
</dbReference>
<dbReference type="OMA" id="RNCANEE"/>
<evidence type="ECO:0000256" key="2">
    <source>
        <dbReference type="ARBA" id="ARBA00022670"/>
    </source>
</evidence>
<dbReference type="InterPro" id="IPR002138">
    <property type="entry name" value="Pept_C14_p10"/>
</dbReference>
<feature type="active site" evidence="7">
    <location>
        <position position="377"/>
    </location>
</feature>
<feature type="domain" description="CARD" evidence="11">
    <location>
        <begin position="18"/>
        <end position="109"/>
    </location>
</feature>
<dbReference type="SMART" id="SM00115">
    <property type="entry name" value="CASc"/>
    <property type="match status" value="1"/>
</dbReference>
<dbReference type="InParanoid" id="E0VT85"/>
<comment type="similarity">
    <text evidence="1 8">Belongs to the peptidase C14A family.</text>
</comment>
<dbReference type="InterPro" id="IPR015917">
    <property type="entry name" value="Pept_C14A"/>
</dbReference>
<dbReference type="Pfam" id="PF00656">
    <property type="entry name" value="Peptidase_C14"/>
    <property type="match status" value="1"/>
</dbReference>
<dbReference type="SUPFAM" id="SSF52129">
    <property type="entry name" value="Caspase-like"/>
    <property type="match status" value="1"/>
</dbReference>
<dbReference type="RefSeq" id="XP_002429329.1">
    <property type="nucleotide sequence ID" value="XM_002429284.1"/>
</dbReference>
<dbReference type="InterPro" id="IPR002398">
    <property type="entry name" value="Pept_C14"/>
</dbReference>
<evidence type="ECO:0000256" key="1">
    <source>
        <dbReference type="ARBA" id="ARBA00010134"/>
    </source>
</evidence>
<dbReference type="AlphaFoldDB" id="E0VT85"/>
<dbReference type="HOGENOM" id="CLU_036904_5_2_1"/>
<evidence type="ECO:0000313" key="13">
    <source>
        <dbReference type="EnsemblMetazoa" id="PHUM428060-PA"/>
    </source>
</evidence>
<dbReference type="Gene3D" id="3.40.50.1460">
    <property type="match status" value="1"/>
</dbReference>
<dbReference type="PANTHER" id="PTHR47901">
    <property type="entry name" value="CASPASE RECRUITMENT DOMAIN-CONTAINING PROTEIN 18"/>
    <property type="match status" value="1"/>
</dbReference>
<dbReference type="EnsemblMetazoa" id="PHUM428060-RA">
    <property type="protein sequence ID" value="PHUM428060-PA"/>
    <property type="gene ID" value="PHUM428060"/>
</dbReference>
<dbReference type="CDD" id="cd01671">
    <property type="entry name" value="CARD"/>
    <property type="match status" value="1"/>
</dbReference>
<evidence type="ECO:0000256" key="7">
    <source>
        <dbReference type="PIRSR" id="PIRSR038001-1"/>
    </source>
</evidence>
<dbReference type="Proteomes" id="UP000009046">
    <property type="component" value="Unassembled WGS sequence"/>
</dbReference>
<reference evidence="12" key="2">
    <citation type="submission" date="2007-04" db="EMBL/GenBank/DDBJ databases">
        <title>The genome of the human body louse.</title>
        <authorList>
            <consortium name="The Human Body Louse Genome Consortium"/>
            <person name="Kirkness E."/>
            <person name="Walenz B."/>
            <person name="Hass B."/>
            <person name="Bruggner R."/>
            <person name="Strausberg R."/>
        </authorList>
    </citation>
    <scope>NUCLEOTIDE SEQUENCE</scope>
    <source>
        <strain evidence="12">USDA</strain>
    </source>
</reference>
<evidence type="ECO:0000256" key="3">
    <source>
        <dbReference type="ARBA" id="ARBA00022703"/>
    </source>
</evidence>
<name>E0VT85_PEDHC</name>
<dbReference type="PROSITE" id="PS50209">
    <property type="entry name" value="CARD"/>
    <property type="match status" value="1"/>
</dbReference>
<dbReference type="InterPro" id="IPR011600">
    <property type="entry name" value="Pept_C14_caspase"/>
</dbReference>
<keyword evidence="6" id="KW-0865">Zymogen</keyword>
<dbReference type="FunCoup" id="E0VT85">
    <property type="interactions" value="94"/>
</dbReference>
<evidence type="ECO:0000256" key="6">
    <source>
        <dbReference type="ARBA" id="ARBA00023145"/>
    </source>
</evidence>
<dbReference type="EMBL" id="DS235760">
    <property type="protein sequence ID" value="EEB16591.1"/>
    <property type="molecule type" value="Genomic_DNA"/>
</dbReference>
<dbReference type="PIRSF" id="PIRSF038001">
    <property type="entry name" value="Caspase_ICE"/>
    <property type="match status" value="1"/>
</dbReference>
<dbReference type="GO" id="GO:0004197">
    <property type="term" value="F:cysteine-type endopeptidase activity"/>
    <property type="evidence" value="ECO:0007669"/>
    <property type="project" value="InterPro"/>
</dbReference>
<keyword evidence="14" id="KW-1185">Reference proteome</keyword>
<dbReference type="GO" id="GO:0042981">
    <property type="term" value="P:regulation of apoptotic process"/>
    <property type="evidence" value="ECO:0007669"/>
    <property type="project" value="InterPro"/>
</dbReference>
<dbReference type="PROSITE" id="PS50208">
    <property type="entry name" value="CASPASE_P20"/>
    <property type="match status" value="1"/>
</dbReference>
<dbReference type="KEGG" id="phu:Phum_PHUM428060"/>
<dbReference type="CTD" id="8230129"/>
<dbReference type="PROSITE" id="PS50207">
    <property type="entry name" value="CASPASE_P10"/>
    <property type="match status" value="1"/>
</dbReference>
<sequence>MEYFKFTRATGKWISSYEMLKIHRDAILSNLSTLVEETDLNKLVPDLLNKNVFNERMINRILNPSHNGKRQKTDLYTEILKRGPLAFANLKNSLNSTGHLKLAQILSETEMKFKQSEIGNSSMTSPDSCLLKDGGCISIDSRKIKNEDFVSHKSTESNPSVSSNNTSNLDIVKDLNDFTLDTSHVCTLSQYPEYMKDLEEVFEGSEFPFTHNVIAWPSERFLPVKVKYASNFKELKDIGPPTYKMDSNPRGFALIVNNIDFDDSEEYKTRYGADNDEYRLKLLLEQLFYVVEVHRNKTKKEMLEITNRFSQRDELNECDSVVVTFMSHGEEGDTEDNSKIVGIDGLTVAINDIVGYFYNDACKALIHKPKMFFFQACRGILEDTGVVLENYIPTNRIEKDSREVRDPPRKTKIRSQSDIFIACPVPPGRKANRDRVTGTWFIQTIIDVFSEHSWNTHLEDMMKMVNN</sequence>
<evidence type="ECO:0000313" key="12">
    <source>
        <dbReference type="EMBL" id="EEB16591.1"/>
    </source>
</evidence>
<keyword evidence="2" id="KW-0645">Protease</keyword>
<dbReference type="PANTHER" id="PTHR47901:SF8">
    <property type="entry name" value="CASPASE-3"/>
    <property type="match status" value="1"/>
</dbReference>
<evidence type="ECO:0000256" key="8">
    <source>
        <dbReference type="RuleBase" id="RU003971"/>
    </source>
</evidence>
<dbReference type="InterPro" id="IPR029030">
    <property type="entry name" value="Caspase-like_dom_sf"/>
</dbReference>
<gene>
    <name evidence="13" type="primary">8230129</name>
    <name evidence="12" type="ORF">Phum_PHUM428060</name>
</gene>
<feature type="active site" evidence="7">
    <location>
        <position position="328"/>
    </location>
</feature>
<dbReference type="InterPro" id="IPR001309">
    <property type="entry name" value="Pept_C14_p20"/>
</dbReference>
<protein>
    <submittedName>
        <fullName evidence="12">Caspase-3, putative</fullName>
        <ecNumber evidence="12">3.4.22.36</ecNumber>
    </submittedName>
</protein>
<keyword evidence="4 12" id="KW-0378">Hydrolase</keyword>
<dbReference type="GeneID" id="8230129"/>
<dbReference type="SUPFAM" id="SSF47986">
    <property type="entry name" value="DEATH domain"/>
    <property type="match status" value="1"/>
</dbReference>
<keyword evidence="3" id="KW-0053">Apoptosis</keyword>
<organism>
    <name type="scientific">Pediculus humanus subsp. corporis</name>
    <name type="common">Body louse</name>
    <dbReference type="NCBI Taxonomy" id="121224"/>
    <lineage>
        <taxon>Eukaryota</taxon>
        <taxon>Metazoa</taxon>
        <taxon>Ecdysozoa</taxon>
        <taxon>Arthropoda</taxon>
        <taxon>Hexapoda</taxon>
        <taxon>Insecta</taxon>
        <taxon>Pterygota</taxon>
        <taxon>Neoptera</taxon>
        <taxon>Paraneoptera</taxon>
        <taxon>Psocodea</taxon>
        <taxon>Troctomorpha</taxon>
        <taxon>Phthiraptera</taxon>
        <taxon>Anoplura</taxon>
        <taxon>Pediculidae</taxon>
        <taxon>Pediculus</taxon>
    </lineage>
</organism>
<dbReference type="VEuPathDB" id="VectorBase:PHUM428060"/>
<dbReference type="eggNOG" id="KOG3573">
    <property type="taxonomic scope" value="Eukaryota"/>
</dbReference>
<dbReference type="Pfam" id="PF00619">
    <property type="entry name" value="CARD"/>
    <property type="match status" value="1"/>
</dbReference>
<dbReference type="EMBL" id="AAZO01005230">
    <property type="status" value="NOT_ANNOTATED_CDS"/>
    <property type="molecule type" value="Genomic_DNA"/>
</dbReference>
<reference evidence="12" key="1">
    <citation type="submission" date="2007-04" db="EMBL/GenBank/DDBJ databases">
        <title>Annotation of Pediculus humanus corporis strain USDA.</title>
        <authorList>
            <person name="Kirkness E."/>
            <person name="Hannick L."/>
            <person name="Hass B."/>
            <person name="Bruggner R."/>
            <person name="Lawson D."/>
            <person name="Bidwell S."/>
            <person name="Joardar V."/>
            <person name="Caler E."/>
            <person name="Walenz B."/>
            <person name="Inman J."/>
            <person name="Schobel S."/>
            <person name="Galinsky K."/>
            <person name="Amedeo P."/>
            <person name="Strausberg R."/>
        </authorList>
    </citation>
    <scope>NUCLEOTIDE SEQUENCE</scope>
    <source>
        <strain evidence="12">USDA</strain>
    </source>
</reference>
<dbReference type="Gene3D" id="1.10.533.10">
    <property type="entry name" value="Death Domain, Fas"/>
    <property type="match status" value="1"/>
</dbReference>
<dbReference type="InterPro" id="IPR033139">
    <property type="entry name" value="Caspase_cys_AS"/>
</dbReference>
<evidence type="ECO:0000259" key="10">
    <source>
        <dbReference type="PROSITE" id="PS50208"/>
    </source>
</evidence>
<reference evidence="13" key="3">
    <citation type="submission" date="2020-05" db="UniProtKB">
        <authorList>
            <consortium name="EnsemblMetazoa"/>
        </authorList>
    </citation>
    <scope>IDENTIFICATION</scope>
    <source>
        <strain evidence="13">USDA</strain>
    </source>
</reference>
<dbReference type="OrthoDB" id="6097640at2759"/>
<accession>E0VT85</accession>
<dbReference type="PROSITE" id="PS01122">
    <property type="entry name" value="CASPASE_CYS"/>
    <property type="match status" value="1"/>
</dbReference>
<dbReference type="GO" id="GO:0006915">
    <property type="term" value="P:apoptotic process"/>
    <property type="evidence" value="ECO:0007669"/>
    <property type="project" value="UniProtKB-KW"/>
</dbReference>
<feature type="domain" description="Caspase family p10" evidence="9">
    <location>
        <begin position="409"/>
        <end position="467"/>
    </location>
</feature>
<evidence type="ECO:0000259" key="9">
    <source>
        <dbReference type="PROSITE" id="PS50207"/>
    </source>
</evidence>
<dbReference type="PRINTS" id="PR00376">
    <property type="entry name" value="IL1BCENZYME"/>
</dbReference>
<evidence type="ECO:0000256" key="4">
    <source>
        <dbReference type="ARBA" id="ARBA00022801"/>
    </source>
</evidence>
<keyword evidence="5" id="KW-0788">Thiol protease</keyword>